<feature type="non-terminal residue" evidence="2">
    <location>
        <position position="166"/>
    </location>
</feature>
<organism evidence="2 3">
    <name type="scientific">Cotesia typhae</name>
    <dbReference type="NCBI Taxonomy" id="2053667"/>
    <lineage>
        <taxon>Eukaryota</taxon>
        <taxon>Metazoa</taxon>
        <taxon>Ecdysozoa</taxon>
        <taxon>Arthropoda</taxon>
        <taxon>Hexapoda</taxon>
        <taxon>Insecta</taxon>
        <taxon>Pterygota</taxon>
        <taxon>Neoptera</taxon>
        <taxon>Endopterygota</taxon>
        <taxon>Hymenoptera</taxon>
        <taxon>Apocrita</taxon>
        <taxon>Ichneumonoidea</taxon>
        <taxon>Braconidae</taxon>
        <taxon>Microgastrinae</taxon>
        <taxon>Cotesia</taxon>
    </lineage>
</organism>
<reference evidence="2" key="1">
    <citation type="submission" date="2020-03" db="EMBL/GenBank/DDBJ databases">
        <authorList>
            <person name="Chebbi M.A."/>
            <person name="Drezen J.M."/>
        </authorList>
    </citation>
    <scope>NUCLEOTIDE SEQUENCE</scope>
    <source>
        <tissue evidence="2">Whole body</tissue>
    </source>
</reference>
<evidence type="ECO:0000313" key="2">
    <source>
        <dbReference type="EMBL" id="KAG8038282.1"/>
    </source>
</evidence>
<dbReference type="Proteomes" id="UP000729913">
    <property type="component" value="Unassembled WGS sequence"/>
</dbReference>
<feature type="non-terminal residue" evidence="2">
    <location>
        <position position="1"/>
    </location>
</feature>
<reference evidence="2" key="2">
    <citation type="submission" date="2021-04" db="EMBL/GenBank/DDBJ databases">
        <title>Genome-wide patterns of bracovirus chromosomal integration into multiple host tissues during parasitism.</title>
        <authorList>
            <person name="Chebbi M.A.C."/>
        </authorList>
    </citation>
    <scope>NUCLEOTIDE SEQUENCE</scope>
    <source>
        <tissue evidence="2">Whole body</tissue>
    </source>
</reference>
<protein>
    <submittedName>
        <fullName evidence="2">Uncharacterized protein</fullName>
    </submittedName>
</protein>
<accession>A0A8J5URT6</accession>
<name>A0A8J5URT6_9HYME</name>
<gene>
    <name evidence="2" type="ORF">G9C98_006609</name>
</gene>
<evidence type="ECO:0000313" key="3">
    <source>
        <dbReference type="Proteomes" id="UP000729913"/>
    </source>
</evidence>
<comment type="caution">
    <text evidence="2">The sequence shown here is derived from an EMBL/GenBank/DDBJ whole genome shotgun (WGS) entry which is preliminary data.</text>
</comment>
<keyword evidence="3" id="KW-1185">Reference proteome</keyword>
<evidence type="ECO:0000256" key="1">
    <source>
        <dbReference type="SAM" id="MobiDB-lite"/>
    </source>
</evidence>
<feature type="region of interest" description="Disordered" evidence="1">
    <location>
        <begin position="143"/>
        <end position="166"/>
    </location>
</feature>
<proteinExistence type="predicted"/>
<dbReference type="EMBL" id="JAAOIC020000044">
    <property type="protein sequence ID" value="KAG8038282.1"/>
    <property type="molecule type" value="Genomic_DNA"/>
</dbReference>
<sequence>FKLEQALIEKDDVVEDLQQTVCKLQTEMRMVMKKNTELSNQVATLNEQVITYSCPGSFQNSPRSANYQISPRYNNSNYCPSNTERSRLGGGGSGHDIYSQLGCCRPGMSPVSMTELRFKREQQRKLLRCTAPCAPCPCPNQGDVRGSPSDRGVLKPLPQEIPFPKM</sequence>
<dbReference type="OrthoDB" id="413404at2759"/>
<dbReference type="AlphaFoldDB" id="A0A8J5URT6"/>